<feature type="chain" id="PRO_5037758139" evidence="1">
    <location>
        <begin position="22"/>
        <end position="338"/>
    </location>
</feature>
<evidence type="ECO:0000256" key="1">
    <source>
        <dbReference type="SAM" id="SignalP"/>
    </source>
</evidence>
<dbReference type="NCBIfam" id="TIGR02597">
    <property type="entry name" value="TIGR02597 family protein"/>
    <property type="match status" value="1"/>
</dbReference>
<accession>A0A934V5Y6</accession>
<evidence type="ECO:0000313" key="3">
    <source>
        <dbReference type="Proteomes" id="UP000600139"/>
    </source>
</evidence>
<name>A0A934V5Y6_9BACT</name>
<keyword evidence="3" id="KW-1185">Reference proteome</keyword>
<gene>
    <name evidence="2" type="ORF">JIN84_02405</name>
</gene>
<comment type="caution">
    <text evidence="2">The sequence shown here is derived from an EMBL/GenBank/DDBJ whole genome shotgun (WGS) entry which is preliminary data.</text>
</comment>
<feature type="signal peptide" evidence="1">
    <location>
        <begin position="1"/>
        <end position="21"/>
    </location>
</feature>
<protein>
    <submittedName>
        <fullName evidence="2">TIGR02597 family protein</fullName>
    </submittedName>
</protein>
<dbReference type="Proteomes" id="UP000600139">
    <property type="component" value="Unassembled WGS sequence"/>
</dbReference>
<organism evidence="2 3">
    <name type="scientific">Luteolibacter yonseiensis</name>
    <dbReference type="NCBI Taxonomy" id="1144680"/>
    <lineage>
        <taxon>Bacteria</taxon>
        <taxon>Pseudomonadati</taxon>
        <taxon>Verrucomicrobiota</taxon>
        <taxon>Verrucomicrobiia</taxon>
        <taxon>Verrucomicrobiales</taxon>
        <taxon>Verrucomicrobiaceae</taxon>
        <taxon>Luteolibacter</taxon>
    </lineage>
</organism>
<dbReference type="InterPro" id="IPR019837">
    <property type="entry name" value="CHP02597"/>
</dbReference>
<reference evidence="2" key="1">
    <citation type="submission" date="2021-01" db="EMBL/GenBank/DDBJ databases">
        <title>Modified the classification status of verrucomicrobia.</title>
        <authorList>
            <person name="Feng X."/>
        </authorList>
    </citation>
    <scope>NUCLEOTIDE SEQUENCE</scope>
    <source>
        <strain evidence="2">JCM 18052</strain>
    </source>
</reference>
<sequence>MKTYIPYSLILAAASAGMAFGAETAYTTPVGYVSLGDTTPGQPAVKANTDVYLSVPVLKSSEFTGAVSGVAGNVISITGAAFTAGQFSNPANPYYVVVESGTKSGLVAVVSANGTGDVTAMVQVGDSLTGVASGDRVTLRKAWTVGSFLGSSLPSSGVSLFTLPATGAPNPSAENIYDWDGTNWVDNVNTGAPADNDILYPGETLILRNASATPIASLVVSGEVLKANERIPLGAVSGPSDLAVSYFGAVGEPIGTSSLGSVVANGDSLLGFDNSAPGFNKAASVILDFDGTNWVDNVNTGAPDNGFLIGGGQGFILRRNSPAAAQVWSDQATYVPSL</sequence>
<evidence type="ECO:0000313" key="2">
    <source>
        <dbReference type="EMBL" id="MBK1814447.1"/>
    </source>
</evidence>
<keyword evidence="1" id="KW-0732">Signal</keyword>
<proteinExistence type="predicted"/>
<dbReference type="EMBL" id="JAENIK010000004">
    <property type="protein sequence ID" value="MBK1814447.1"/>
    <property type="molecule type" value="Genomic_DNA"/>
</dbReference>
<dbReference type="AlphaFoldDB" id="A0A934V5Y6"/>
<dbReference type="RefSeq" id="WP_200349413.1">
    <property type="nucleotide sequence ID" value="NZ_BAABHZ010000010.1"/>
</dbReference>